<keyword evidence="1 2" id="KW-0732">Signal</keyword>
<reference evidence="4 5" key="1">
    <citation type="submission" date="2016-10" db="EMBL/GenBank/DDBJ databases">
        <title>Marinobacter salinus sp. nov., a moderately halophilic bacterium isolated from a tidal flat environment.</title>
        <authorList>
            <person name="Park S.-J."/>
        </authorList>
    </citation>
    <scope>NUCLEOTIDE SEQUENCE [LARGE SCALE GENOMIC DNA]</scope>
    <source>
        <strain evidence="4 5">Hb8</strain>
    </source>
</reference>
<dbReference type="KEGG" id="msq:BKP64_03675"/>
<dbReference type="Gene3D" id="2.40.160.20">
    <property type="match status" value="1"/>
</dbReference>
<evidence type="ECO:0000259" key="3">
    <source>
        <dbReference type="Pfam" id="PF13505"/>
    </source>
</evidence>
<evidence type="ECO:0000313" key="5">
    <source>
        <dbReference type="Proteomes" id="UP000177445"/>
    </source>
</evidence>
<name>A0A1D9GI87_9GAMM</name>
<dbReference type="Proteomes" id="UP000177445">
    <property type="component" value="Chromosome"/>
</dbReference>
<dbReference type="STRING" id="1874317.BKP64_03675"/>
<dbReference type="Pfam" id="PF13505">
    <property type="entry name" value="OMP_b-brl"/>
    <property type="match status" value="1"/>
</dbReference>
<keyword evidence="5" id="KW-1185">Reference proteome</keyword>
<feature type="domain" description="Outer membrane protein beta-barrel" evidence="3">
    <location>
        <begin position="16"/>
        <end position="206"/>
    </location>
</feature>
<dbReference type="AlphaFoldDB" id="A0A1D9GI87"/>
<gene>
    <name evidence="4" type="ORF">BKP64_03675</name>
</gene>
<dbReference type="InterPro" id="IPR027385">
    <property type="entry name" value="Beta-barrel_OMP"/>
</dbReference>
<dbReference type="NCBIfam" id="TIGR04565">
    <property type="entry name" value="OMP_myx_plus"/>
    <property type="match status" value="1"/>
</dbReference>
<dbReference type="EMBL" id="CP017715">
    <property type="protein sequence ID" value="AOY87352.1"/>
    <property type="molecule type" value="Genomic_DNA"/>
</dbReference>
<evidence type="ECO:0000313" key="4">
    <source>
        <dbReference type="EMBL" id="AOY87352.1"/>
    </source>
</evidence>
<proteinExistence type="predicted"/>
<dbReference type="OrthoDB" id="9150045at2"/>
<feature type="chain" id="PRO_5009441876" evidence="2">
    <location>
        <begin position="28"/>
        <end position="215"/>
    </location>
</feature>
<feature type="signal peptide" evidence="2">
    <location>
        <begin position="1"/>
        <end position="27"/>
    </location>
</feature>
<evidence type="ECO:0000256" key="2">
    <source>
        <dbReference type="SAM" id="SignalP"/>
    </source>
</evidence>
<dbReference type="RefSeq" id="WP_070966178.1">
    <property type="nucleotide sequence ID" value="NZ_CP017715.1"/>
</dbReference>
<dbReference type="SUPFAM" id="SSF56925">
    <property type="entry name" value="OMPA-like"/>
    <property type="match status" value="1"/>
</dbReference>
<dbReference type="InterPro" id="IPR030820">
    <property type="entry name" value="OMP_myx_plus_Proteobacteria"/>
</dbReference>
<evidence type="ECO:0000256" key="1">
    <source>
        <dbReference type="ARBA" id="ARBA00022729"/>
    </source>
</evidence>
<dbReference type="InterPro" id="IPR011250">
    <property type="entry name" value="OMP/PagP_B-barrel"/>
</dbReference>
<sequence>MENRTKYFFLTRLCLSVLMTVSTTAMAAEEERPLIEPDVKPVPVDESLIDTEDFEIGAFVGVLNIEDFESSLLYGGKFTYHLSETFFFEAGVGFAEGGETSFEKLAGNVEVLTGDERDYTYYNINLGYNVLPGEAFFSENYAFNTNFYLIAGAGATDFAGDTRFTLNAGAGYQILLTDSVAVHIGVRQHYYRIDVLGAEKTSMNTEVSSGLSVFF</sequence>
<organism evidence="4 5">
    <name type="scientific">Marinobacter salinus</name>
    <dbReference type="NCBI Taxonomy" id="1874317"/>
    <lineage>
        <taxon>Bacteria</taxon>
        <taxon>Pseudomonadati</taxon>
        <taxon>Pseudomonadota</taxon>
        <taxon>Gammaproteobacteria</taxon>
        <taxon>Pseudomonadales</taxon>
        <taxon>Marinobacteraceae</taxon>
        <taxon>Marinobacter</taxon>
    </lineage>
</organism>
<protein>
    <submittedName>
        <fullName evidence="4">Outer membrane beta-barrel domain-containing protein</fullName>
    </submittedName>
</protein>
<accession>A0A1D9GI87</accession>